<name>A0ABV3Q0M4_9BACL</name>
<sequence length="312" mass="36525">MSEKEGTLSVRYKDFEYTVSGDASFIDRHEPIALDLLSQLMNKEINFDRNDPIPNPATRDVKISGTLDLEKPSTTRKPIAQIPIEEKRDIQLFLEELPLHSEWQFTLAMAFYLSQYKLQPSFTAKSVRKQFSEARHTVPNNIHLSFHTCVKKDYLKEFGLAELQKTYEITETGIHYIRNLKKINSEQENAADLTNTTQNDRQRQLLDFTLEELHLDQNPNPSLLERMEDQALSVLYIYKTELDFSHLSAQDVHTILRDYFSYKYSLKAVQIALSRSRPKVKKIKYDGQMRYQLTTEGMEYIEDVMRKQLNSN</sequence>
<dbReference type="RefSeq" id="WP_367778137.1">
    <property type="nucleotide sequence ID" value="NZ_JBFMIA010000002.1"/>
</dbReference>
<keyword evidence="2" id="KW-1185">Reference proteome</keyword>
<evidence type="ECO:0000313" key="1">
    <source>
        <dbReference type="EMBL" id="MEW9500786.1"/>
    </source>
</evidence>
<comment type="caution">
    <text evidence="1">The sequence shown here is derived from an EMBL/GenBank/DDBJ whole genome shotgun (WGS) entry which is preliminary data.</text>
</comment>
<reference evidence="1 2" key="1">
    <citation type="journal article" date="1979" name="Int. J. Syst. Evol. Microbiol.">
        <title>Bacillus globisporus subsp. marinus subsp. nov.</title>
        <authorList>
            <person name="Liu H."/>
        </authorList>
    </citation>
    <scope>NUCLEOTIDE SEQUENCE [LARGE SCALE GENOMIC DNA]</scope>
    <source>
        <strain evidence="1 2">DSM 1297</strain>
    </source>
</reference>
<dbReference type="Proteomes" id="UP001556040">
    <property type="component" value="Unassembled WGS sequence"/>
</dbReference>
<gene>
    <name evidence="1" type="ORF">AB1471_03105</name>
</gene>
<proteinExistence type="predicted"/>
<evidence type="ECO:0000313" key="2">
    <source>
        <dbReference type="Proteomes" id="UP001556040"/>
    </source>
</evidence>
<dbReference type="EMBL" id="JBFMIA010000002">
    <property type="protein sequence ID" value="MEW9500786.1"/>
    <property type="molecule type" value="Genomic_DNA"/>
</dbReference>
<protein>
    <submittedName>
        <fullName evidence="1">Uncharacterized protein</fullName>
    </submittedName>
</protein>
<accession>A0ABV3Q0M4</accession>
<organism evidence="1 2">
    <name type="scientific">Jeotgalibacillus marinus</name>
    <dbReference type="NCBI Taxonomy" id="86667"/>
    <lineage>
        <taxon>Bacteria</taxon>
        <taxon>Bacillati</taxon>
        <taxon>Bacillota</taxon>
        <taxon>Bacilli</taxon>
        <taxon>Bacillales</taxon>
        <taxon>Caryophanaceae</taxon>
        <taxon>Jeotgalibacillus</taxon>
    </lineage>
</organism>